<feature type="domain" description="N-acetyltransferase" evidence="1">
    <location>
        <begin position="77"/>
        <end position="176"/>
    </location>
</feature>
<accession>A0A6V7LSE1</accession>
<gene>
    <name evidence="2" type="ORF">BBRV_LOCUS113693</name>
</gene>
<evidence type="ECO:0000259" key="1">
    <source>
        <dbReference type="Pfam" id="PF00583"/>
    </source>
</evidence>
<dbReference type="PANTHER" id="PTHR20905:SF1">
    <property type="entry name" value="AT07410P-RELATED"/>
    <property type="match status" value="1"/>
</dbReference>
<dbReference type="EMBL" id="CADCXW020000344">
    <property type="protein sequence ID" value="CAD1578864.1"/>
    <property type="molecule type" value="Genomic_DNA"/>
</dbReference>
<dbReference type="SUPFAM" id="SSF55729">
    <property type="entry name" value="Acyl-CoA N-acyltransferases (Nat)"/>
    <property type="match status" value="1"/>
</dbReference>
<dbReference type="PANTHER" id="PTHR20905">
    <property type="entry name" value="N-ACETYLTRANSFERASE-RELATED"/>
    <property type="match status" value="1"/>
</dbReference>
<dbReference type="InterPro" id="IPR016181">
    <property type="entry name" value="Acyl_CoA_acyltransferase"/>
</dbReference>
<dbReference type="AlphaFoldDB" id="A0A6V7LSE1"/>
<proteinExistence type="predicted"/>
<organism evidence="2">
    <name type="scientific">Bracon brevicornis</name>
    <dbReference type="NCBI Taxonomy" id="1563983"/>
    <lineage>
        <taxon>Eukaryota</taxon>
        <taxon>Metazoa</taxon>
        <taxon>Ecdysozoa</taxon>
        <taxon>Arthropoda</taxon>
        <taxon>Hexapoda</taxon>
        <taxon>Insecta</taxon>
        <taxon>Pterygota</taxon>
        <taxon>Neoptera</taxon>
        <taxon>Endopterygota</taxon>
        <taxon>Hymenoptera</taxon>
        <taxon>Apocrita</taxon>
        <taxon>Ichneumonoidea</taxon>
        <taxon>Braconidae</taxon>
        <taxon>Braconinae</taxon>
        <taxon>Bracon</taxon>
    </lineage>
</organism>
<dbReference type="Pfam" id="PF00583">
    <property type="entry name" value="Acetyltransf_1"/>
    <property type="match status" value="1"/>
</dbReference>
<name>A0A6V7LSE1_9HYME</name>
<dbReference type="InterPro" id="IPR000182">
    <property type="entry name" value="GNAT_dom"/>
</dbReference>
<dbReference type="CDD" id="cd04301">
    <property type="entry name" value="NAT_SF"/>
    <property type="match status" value="1"/>
</dbReference>
<sequence>MEEKNYSIRIAESTDLGAVLEIMRDNFHFEETIANILYLEKGLSESELDEVSHCLDKSIEAAFNSSKCIVAVENNSNKIVGATVTLLSENPKFGNGTNGLTAITPTSESIPMFITEYWEYLENLDKLANLFGRYPDAKKIMEVYAVAVDHTHRKRGLARQMLVRSIELARESDIPIVYGVFTSPFSTKSADRAGMRNVMEMNLLDSLDINGKLTSVKSIPHDTVSIMVHEII</sequence>
<reference evidence="2" key="1">
    <citation type="submission" date="2020-07" db="EMBL/GenBank/DDBJ databases">
        <authorList>
            <person name="Ferguson B K."/>
        </authorList>
    </citation>
    <scope>NUCLEOTIDE SEQUENCE</scope>
    <source>
        <strain evidence="2">L06</strain>
    </source>
</reference>
<protein>
    <recommendedName>
        <fullName evidence="1">N-acetyltransferase domain-containing protein</fullName>
    </recommendedName>
</protein>
<evidence type="ECO:0000313" key="2">
    <source>
        <dbReference type="EMBL" id="CAD1578864.1"/>
    </source>
</evidence>
<dbReference type="Gene3D" id="3.40.630.30">
    <property type="match status" value="1"/>
</dbReference>
<dbReference type="GO" id="GO:0008080">
    <property type="term" value="F:N-acetyltransferase activity"/>
    <property type="evidence" value="ECO:0007669"/>
    <property type="project" value="TreeGrafter"/>
</dbReference>